<keyword evidence="2" id="KW-0812">Transmembrane</keyword>
<feature type="region of interest" description="Disordered" evidence="1">
    <location>
        <begin position="190"/>
        <end position="211"/>
    </location>
</feature>
<reference evidence="3" key="1">
    <citation type="submission" date="2023-01" db="EMBL/GenBank/DDBJ databases">
        <title>The chitinases involved in constricting ring structure development in the nematode-trapping fungus Drechslerella dactyloides.</title>
        <authorList>
            <person name="Wang R."/>
            <person name="Zhang L."/>
            <person name="Tang P."/>
            <person name="Li S."/>
            <person name="Liang L."/>
        </authorList>
    </citation>
    <scope>NUCLEOTIDE SEQUENCE</scope>
    <source>
        <strain evidence="3">YMF1.00031</strain>
    </source>
</reference>
<protein>
    <submittedName>
        <fullName evidence="3">Uncharacterized protein</fullName>
    </submittedName>
</protein>
<evidence type="ECO:0000313" key="3">
    <source>
        <dbReference type="EMBL" id="KAJ6259249.1"/>
    </source>
</evidence>
<gene>
    <name evidence="3" type="ORF">Dda_6148</name>
</gene>
<dbReference type="EMBL" id="JAQGDS010000007">
    <property type="protein sequence ID" value="KAJ6259249.1"/>
    <property type="molecule type" value="Genomic_DNA"/>
</dbReference>
<keyword evidence="2" id="KW-1133">Transmembrane helix</keyword>
<feature type="compositionally biased region" description="Acidic residues" evidence="1">
    <location>
        <begin position="194"/>
        <end position="211"/>
    </location>
</feature>
<dbReference type="AlphaFoldDB" id="A0AAD6IWJ1"/>
<evidence type="ECO:0000256" key="2">
    <source>
        <dbReference type="SAM" id="Phobius"/>
    </source>
</evidence>
<feature type="transmembrane region" description="Helical" evidence="2">
    <location>
        <begin position="12"/>
        <end position="30"/>
    </location>
</feature>
<keyword evidence="2" id="KW-0472">Membrane</keyword>
<accession>A0AAD6IWJ1</accession>
<name>A0AAD6IWJ1_DREDA</name>
<evidence type="ECO:0000313" key="4">
    <source>
        <dbReference type="Proteomes" id="UP001221413"/>
    </source>
</evidence>
<sequence>MPVSQGTISKFLMVGTVWLLLATLWLMYLWPFPADAKPVKNYLSYLGNINTLALTATSTRIPGAGRPDTKTSRRHLTITATATKTANAMPWSTSRLKIKQRTSAIDFAKEQPGGGHIVVATMPGPSQLEIFNAAGRKMFQGNPKLGLLASPTATRNRKQKTISAGPRVSTVSLQREKSRVAVPAPAVMVPVAEQFEDEDEEKYEEDEEWED</sequence>
<organism evidence="3 4">
    <name type="scientific">Drechslerella dactyloides</name>
    <name type="common">Nematode-trapping fungus</name>
    <name type="synonym">Arthrobotrys dactyloides</name>
    <dbReference type="NCBI Taxonomy" id="74499"/>
    <lineage>
        <taxon>Eukaryota</taxon>
        <taxon>Fungi</taxon>
        <taxon>Dikarya</taxon>
        <taxon>Ascomycota</taxon>
        <taxon>Pezizomycotina</taxon>
        <taxon>Orbiliomycetes</taxon>
        <taxon>Orbiliales</taxon>
        <taxon>Orbiliaceae</taxon>
        <taxon>Drechslerella</taxon>
    </lineage>
</organism>
<keyword evidence="4" id="KW-1185">Reference proteome</keyword>
<proteinExistence type="predicted"/>
<comment type="caution">
    <text evidence="3">The sequence shown here is derived from an EMBL/GenBank/DDBJ whole genome shotgun (WGS) entry which is preliminary data.</text>
</comment>
<evidence type="ECO:0000256" key="1">
    <source>
        <dbReference type="SAM" id="MobiDB-lite"/>
    </source>
</evidence>
<dbReference type="Proteomes" id="UP001221413">
    <property type="component" value="Unassembled WGS sequence"/>
</dbReference>